<reference evidence="1" key="1">
    <citation type="submission" date="2021-06" db="EMBL/GenBank/DDBJ databases">
        <authorList>
            <person name="Kallberg Y."/>
            <person name="Tangrot J."/>
            <person name="Rosling A."/>
        </authorList>
    </citation>
    <scope>NUCLEOTIDE SEQUENCE</scope>
    <source>
        <strain evidence="1">MA461A</strain>
    </source>
</reference>
<name>A0ACA9RG88_9GLOM</name>
<dbReference type="EMBL" id="CAJVQC010053490">
    <property type="protein sequence ID" value="CAG8792975.1"/>
    <property type="molecule type" value="Genomic_DNA"/>
</dbReference>
<evidence type="ECO:0000313" key="1">
    <source>
        <dbReference type="EMBL" id="CAG8792975.1"/>
    </source>
</evidence>
<dbReference type="Proteomes" id="UP000789920">
    <property type="component" value="Unassembled WGS sequence"/>
</dbReference>
<accession>A0ACA9RG88</accession>
<feature type="non-terminal residue" evidence="1">
    <location>
        <position position="233"/>
    </location>
</feature>
<sequence>DKNVYTGLCELVTQMKQSTWQRSDIDFERDVRDLRKLDIREKNILFMMCSFFLTIDSVVIDSLNNSLLKDLKILSVHNSQFKKALEFYSEQNQQEEVHDEFYKDMGKAFFSESYGILLNCHENFYEFKKVFDYCERYQDRSLPLGERLLVYAFIECIVFFPFFAWITRYRYMGHIPATVEGNNWVRVEEGMHVSRHSYVYKIIGGVSKPRAEEICSELVDCVKNMWETRILSD</sequence>
<keyword evidence="2" id="KW-1185">Reference proteome</keyword>
<gene>
    <name evidence="1" type="ORF">RPERSI_LOCUS19498</name>
</gene>
<protein>
    <submittedName>
        <fullName evidence="1">35986_t:CDS:1</fullName>
    </submittedName>
</protein>
<comment type="caution">
    <text evidence="1">The sequence shown here is derived from an EMBL/GenBank/DDBJ whole genome shotgun (WGS) entry which is preliminary data.</text>
</comment>
<evidence type="ECO:0000313" key="2">
    <source>
        <dbReference type="Proteomes" id="UP000789920"/>
    </source>
</evidence>
<proteinExistence type="predicted"/>
<organism evidence="1 2">
    <name type="scientific">Racocetra persica</name>
    <dbReference type="NCBI Taxonomy" id="160502"/>
    <lineage>
        <taxon>Eukaryota</taxon>
        <taxon>Fungi</taxon>
        <taxon>Fungi incertae sedis</taxon>
        <taxon>Mucoromycota</taxon>
        <taxon>Glomeromycotina</taxon>
        <taxon>Glomeromycetes</taxon>
        <taxon>Diversisporales</taxon>
        <taxon>Gigasporaceae</taxon>
        <taxon>Racocetra</taxon>
    </lineage>
</organism>
<feature type="non-terminal residue" evidence="1">
    <location>
        <position position="1"/>
    </location>
</feature>